<dbReference type="OrthoDB" id="421374at2759"/>
<dbReference type="InterPro" id="IPR048278">
    <property type="entry name" value="PFN"/>
</dbReference>
<dbReference type="GO" id="GO:0032233">
    <property type="term" value="P:positive regulation of actin filament bundle assembly"/>
    <property type="evidence" value="ECO:0007669"/>
    <property type="project" value="TreeGrafter"/>
</dbReference>
<dbReference type="EMBL" id="SCEB01001447">
    <property type="protein sequence ID" value="RXM96772.1"/>
    <property type="molecule type" value="Genomic_DNA"/>
</dbReference>
<evidence type="ECO:0000256" key="2">
    <source>
        <dbReference type="ARBA" id="ARBA00010058"/>
    </source>
</evidence>
<dbReference type="GO" id="GO:0003779">
    <property type="term" value="F:actin binding"/>
    <property type="evidence" value="ECO:0007669"/>
    <property type="project" value="UniProtKB-KW"/>
</dbReference>
<dbReference type="Proteomes" id="UP000289886">
    <property type="component" value="Unassembled WGS sequence"/>
</dbReference>
<evidence type="ECO:0000256" key="3">
    <source>
        <dbReference type="ARBA" id="ARBA00022490"/>
    </source>
</evidence>
<keyword evidence="5" id="KW-0009">Actin-binding</keyword>
<evidence type="ECO:0000256" key="1">
    <source>
        <dbReference type="ARBA" id="ARBA00004245"/>
    </source>
</evidence>
<sequence length="137" mass="14558">MGDWKDYIGTILKEKNVEDAAIVGYSDNKSVWASKPGGLLAAVTPQEVEVLVGKDRASFLKTGITIGGKKTSVIRDNLLTDDDAALDARIKGGDGKSLAVGKTEKALVFLMGKKGVHGGVLNKKVHEMVKYLKSKGS</sequence>
<dbReference type="SMART" id="SM00392">
    <property type="entry name" value="PROF"/>
    <property type="match status" value="1"/>
</dbReference>
<dbReference type="InterPro" id="IPR005454">
    <property type="entry name" value="Profilin1/2/3_vertebrate"/>
</dbReference>
<proteinExistence type="inferred from homology"/>
<comment type="caution">
    <text evidence="6">The sequence shown here is derived from an EMBL/GenBank/DDBJ whole genome shotgun (WGS) entry which is preliminary data.</text>
</comment>
<dbReference type="PANTHER" id="PTHR13936">
    <property type="entry name" value="PROFILIN"/>
    <property type="match status" value="1"/>
</dbReference>
<reference evidence="6 7" key="1">
    <citation type="submission" date="2019-01" db="EMBL/GenBank/DDBJ databases">
        <title>Draft Genome and Complete Hox-Cluster Characterization of the Sterlet Sturgeon (Acipenser ruthenus).</title>
        <authorList>
            <person name="Wei Q."/>
        </authorList>
    </citation>
    <scope>NUCLEOTIDE SEQUENCE [LARGE SCALE GENOMIC DNA]</scope>
    <source>
        <strain evidence="6">WHYD16114868_AA</strain>
        <tissue evidence="6">Blood</tissue>
    </source>
</reference>
<dbReference type="PRINTS" id="PR01639">
    <property type="entry name" value="PROFILINMAML"/>
</dbReference>
<dbReference type="Pfam" id="PF00235">
    <property type="entry name" value="Profilin"/>
    <property type="match status" value="1"/>
</dbReference>
<evidence type="ECO:0000256" key="4">
    <source>
        <dbReference type="ARBA" id="ARBA00023212"/>
    </source>
</evidence>
<name>A0A662YJS3_ACIRT</name>
<evidence type="ECO:0000313" key="7">
    <source>
        <dbReference type="Proteomes" id="UP000289886"/>
    </source>
</evidence>
<keyword evidence="4" id="KW-0206">Cytoskeleton</keyword>
<dbReference type="Gene3D" id="3.30.450.30">
    <property type="entry name" value="Dynein light chain 2a, cytoplasmic"/>
    <property type="match status" value="1"/>
</dbReference>
<dbReference type="CDD" id="cd00148">
    <property type="entry name" value="PROF"/>
    <property type="match status" value="1"/>
</dbReference>
<comment type="similarity">
    <text evidence="2 5">Belongs to the profilin family.</text>
</comment>
<dbReference type="InterPro" id="IPR005455">
    <property type="entry name" value="PFN_euk"/>
</dbReference>
<dbReference type="GO" id="GO:0005737">
    <property type="term" value="C:cytoplasm"/>
    <property type="evidence" value="ECO:0007669"/>
    <property type="project" value="TreeGrafter"/>
</dbReference>
<protein>
    <recommendedName>
        <fullName evidence="5">Profilin</fullName>
    </recommendedName>
</protein>
<dbReference type="SUPFAM" id="SSF55770">
    <property type="entry name" value="Profilin (actin-binding protein)"/>
    <property type="match status" value="1"/>
</dbReference>
<dbReference type="PANTHER" id="PTHR13936:SF2">
    <property type="entry name" value="PROFILIN-3"/>
    <property type="match status" value="1"/>
</dbReference>
<gene>
    <name evidence="6" type="ORF">EOD39_15266</name>
</gene>
<organism evidence="6 7">
    <name type="scientific">Acipenser ruthenus</name>
    <name type="common">Sterlet sturgeon</name>
    <dbReference type="NCBI Taxonomy" id="7906"/>
    <lineage>
        <taxon>Eukaryota</taxon>
        <taxon>Metazoa</taxon>
        <taxon>Chordata</taxon>
        <taxon>Craniata</taxon>
        <taxon>Vertebrata</taxon>
        <taxon>Euteleostomi</taxon>
        <taxon>Actinopterygii</taxon>
        <taxon>Chondrostei</taxon>
        <taxon>Acipenseriformes</taxon>
        <taxon>Acipenseridae</taxon>
        <taxon>Acipenser</taxon>
    </lineage>
</organism>
<keyword evidence="3" id="KW-0963">Cytoplasm</keyword>
<dbReference type="InterPro" id="IPR036140">
    <property type="entry name" value="PFN_sf"/>
</dbReference>
<dbReference type="GO" id="GO:0030833">
    <property type="term" value="P:regulation of actin filament polymerization"/>
    <property type="evidence" value="ECO:0007669"/>
    <property type="project" value="TreeGrafter"/>
</dbReference>
<comment type="subcellular location">
    <subcellularLocation>
        <location evidence="1">Cytoplasm</location>
        <location evidence="1">Cytoskeleton</location>
    </subcellularLocation>
</comment>
<dbReference type="GO" id="GO:0030036">
    <property type="term" value="P:actin cytoskeleton organization"/>
    <property type="evidence" value="ECO:0007669"/>
    <property type="project" value="InterPro"/>
</dbReference>
<dbReference type="GO" id="GO:0005856">
    <property type="term" value="C:cytoskeleton"/>
    <property type="evidence" value="ECO:0007669"/>
    <property type="project" value="UniProtKB-SubCell"/>
</dbReference>
<evidence type="ECO:0000313" key="6">
    <source>
        <dbReference type="EMBL" id="RXM96772.1"/>
    </source>
</evidence>
<accession>A0A662YJS3</accession>
<dbReference type="AlphaFoldDB" id="A0A662YJS3"/>
<evidence type="ECO:0000256" key="5">
    <source>
        <dbReference type="RuleBase" id="RU003909"/>
    </source>
</evidence>
<keyword evidence="7" id="KW-1185">Reference proteome</keyword>